<protein>
    <submittedName>
        <fullName evidence="2">Uncharacterized protein</fullName>
    </submittedName>
</protein>
<organism evidence="2">
    <name type="scientific">bioreactor metagenome</name>
    <dbReference type="NCBI Taxonomy" id="1076179"/>
    <lineage>
        <taxon>unclassified sequences</taxon>
        <taxon>metagenomes</taxon>
        <taxon>ecological metagenomes</taxon>
    </lineage>
</organism>
<name>A0A644WND8_9ZZZZ</name>
<dbReference type="EMBL" id="VSSQ01000985">
    <property type="protein sequence ID" value="MPM03843.1"/>
    <property type="molecule type" value="Genomic_DNA"/>
</dbReference>
<comment type="caution">
    <text evidence="2">The sequence shown here is derived from an EMBL/GenBank/DDBJ whole genome shotgun (WGS) entry which is preliminary data.</text>
</comment>
<dbReference type="AlphaFoldDB" id="A0A644WND8"/>
<feature type="region of interest" description="Disordered" evidence="1">
    <location>
        <begin position="105"/>
        <end position="131"/>
    </location>
</feature>
<evidence type="ECO:0000256" key="1">
    <source>
        <dbReference type="SAM" id="MobiDB-lite"/>
    </source>
</evidence>
<proteinExistence type="predicted"/>
<sequence length="131" mass="13696">MQAVGTALACNRVDSIRRTWDDGIEAAYCKTSATGGTEVAVDHRLGQTEIIGCLFFCKASHDQVKVGCIDIAVSVGLGLGEGDEGAGNGGFSGSPLTAENEYLMHLQPPSATGRNRCDTSHSPDLPPIHHS</sequence>
<evidence type="ECO:0000313" key="2">
    <source>
        <dbReference type="EMBL" id="MPM03843.1"/>
    </source>
</evidence>
<accession>A0A644WND8</accession>
<reference evidence="2" key="1">
    <citation type="submission" date="2019-08" db="EMBL/GenBank/DDBJ databases">
        <authorList>
            <person name="Kucharzyk K."/>
            <person name="Murdoch R.W."/>
            <person name="Higgins S."/>
            <person name="Loffler F."/>
        </authorList>
    </citation>
    <scope>NUCLEOTIDE SEQUENCE</scope>
</reference>
<gene>
    <name evidence="2" type="ORF">SDC9_50110</name>
</gene>